<dbReference type="InterPro" id="IPR029045">
    <property type="entry name" value="ClpP/crotonase-like_dom_sf"/>
</dbReference>
<name>A0A7I9VTN5_9BACT</name>
<accession>A0A7I9VTN5</accession>
<comment type="caution">
    <text evidence="3">The sequence shown here is derived from an EMBL/GenBank/DDBJ whole genome shotgun (WGS) entry which is preliminary data.</text>
</comment>
<dbReference type="EMBL" id="BJTG01000016">
    <property type="protein sequence ID" value="GEJ59520.1"/>
    <property type="molecule type" value="Genomic_DNA"/>
</dbReference>
<dbReference type="InterPro" id="IPR005151">
    <property type="entry name" value="Tail-specific_protease"/>
</dbReference>
<dbReference type="GO" id="GO:0008236">
    <property type="term" value="F:serine-type peptidase activity"/>
    <property type="evidence" value="ECO:0007669"/>
    <property type="project" value="InterPro"/>
</dbReference>
<dbReference type="SUPFAM" id="SSF52096">
    <property type="entry name" value="ClpP/crotonase"/>
    <property type="match status" value="1"/>
</dbReference>
<evidence type="ECO:0000313" key="4">
    <source>
        <dbReference type="Proteomes" id="UP000503640"/>
    </source>
</evidence>
<keyword evidence="1" id="KW-0732">Signal</keyword>
<evidence type="ECO:0000259" key="2">
    <source>
        <dbReference type="Pfam" id="PF03572"/>
    </source>
</evidence>
<evidence type="ECO:0000256" key="1">
    <source>
        <dbReference type="SAM" id="SignalP"/>
    </source>
</evidence>
<dbReference type="Pfam" id="PF03572">
    <property type="entry name" value="Peptidase_S41"/>
    <property type="match status" value="1"/>
</dbReference>
<reference evidence="4" key="1">
    <citation type="journal article" date="2020" name="Appl. Environ. Microbiol.">
        <title>Diazotrophic Anaeromyxobacter Isolates from Soils.</title>
        <authorList>
            <person name="Masuda Y."/>
            <person name="Yamanaka H."/>
            <person name="Xu Z.X."/>
            <person name="Shiratori Y."/>
            <person name="Aono T."/>
            <person name="Amachi S."/>
            <person name="Senoo K."/>
            <person name="Itoh H."/>
        </authorList>
    </citation>
    <scope>NUCLEOTIDE SEQUENCE [LARGE SCALE GENOMIC DNA]</scope>
    <source>
        <strain evidence="4">R267</strain>
    </source>
</reference>
<feature type="domain" description="Tail specific protease" evidence="2">
    <location>
        <begin position="348"/>
        <end position="534"/>
    </location>
</feature>
<keyword evidence="4" id="KW-1185">Reference proteome</keyword>
<dbReference type="RefSeq" id="WP_176069095.1">
    <property type="nucleotide sequence ID" value="NZ_BJTG01000016.1"/>
</dbReference>
<dbReference type="Proteomes" id="UP000503640">
    <property type="component" value="Unassembled WGS sequence"/>
</dbReference>
<protein>
    <recommendedName>
        <fullName evidence="2">Tail specific protease domain-containing protein</fullName>
    </recommendedName>
</protein>
<evidence type="ECO:0000313" key="3">
    <source>
        <dbReference type="EMBL" id="GEJ59520.1"/>
    </source>
</evidence>
<feature type="chain" id="PRO_5029479912" description="Tail specific protease domain-containing protein" evidence="1">
    <location>
        <begin position="23"/>
        <end position="634"/>
    </location>
</feature>
<feature type="signal peptide" evidence="1">
    <location>
        <begin position="1"/>
        <end position="22"/>
    </location>
</feature>
<organism evidence="3 4">
    <name type="scientific">Anaeromyxobacter diazotrophicus</name>
    <dbReference type="NCBI Taxonomy" id="2590199"/>
    <lineage>
        <taxon>Bacteria</taxon>
        <taxon>Pseudomonadati</taxon>
        <taxon>Myxococcota</taxon>
        <taxon>Myxococcia</taxon>
        <taxon>Myxococcales</taxon>
        <taxon>Cystobacterineae</taxon>
        <taxon>Anaeromyxobacteraceae</taxon>
        <taxon>Anaeromyxobacter</taxon>
    </lineage>
</organism>
<proteinExistence type="predicted"/>
<sequence>MPTPFLLSLLLAAAPAAGPALATAAGAITAAPAAGAARPDPCDRLSALDDAPDCGDAPLCSVRQRVQLVCQVRDALEKRYVFFPVKGKMLGAEGKGFDSRRHLDACVEEERALPREDDPLRFYDRVRRCTAAFADGHLLLGAPARLPQVALGLGLRAVDGHVYIANREKKLVSYLKTVSGVRDLEDLVAVGNEVLEVDGRPVQEELHRLAQYLPASSDAARLERAVDALTRRDFAFPERRACALTVSAGGARRAVELPWWISPDAEGHLMTRAWVRRTGVATTDLLNWRYDPAKDTWDKDLGSAQGYLRTETILPPADAASLREYADDQDRPAVRLGEVVRRRDRAFCYLQILTFHTENLAGGQGRQPFSAVLGAFVKECQEKELDLVLDLRQNEGGYLAHSSALLAALGERQKAYPGGALLLRASTQNQLVYQQRAPSLSGAPARAGDPLDPRRIADAIGAARRARAEFTPAFLEQPLRASDAVGGYQGRVVALVAPTCMSACDRVAALLKSAGRATLLGGPTEGAGGSQQEARNLPVRWSDPEGLLALAIPNAAMGVQRALPLAGGDRPADEFFQALTFENRPVQPDVPYATTLDDVTHHNRGWLEQVDHALFGGGLRAAAGRPQLAGAGGP</sequence>
<dbReference type="Gene3D" id="3.90.226.10">
    <property type="entry name" value="2-enoyl-CoA Hydratase, Chain A, domain 1"/>
    <property type="match status" value="1"/>
</dbReference>
<dbReference type="AlphaFoldDB" id="A0A7I9VTN5"/>
<gene>
    <name evidence="3" type="ORF">AMYX_42610</name>
</gene>
<dbReference type="GO" id="GO:0006508">
    <property type="term" value="P:proteolysis"/>
    <property type="evidence" value="ECO:0007669"/>
    <property type="project" value="InterPro"/>
</dbReference>